<dbReference type="EMBL" id="GEMB01005719">
    <property type="protein sequence ID" value="JAR97603.1"/>
    <property type="molecule type" value="Transcribed_RNA"/>
</dbReference>
<sequence>MHVATSTPYPSNMYDLLGTSESTKDSAQADYSNFALLKWMEKCQLMTQENSRLCNEVENLKSQINELEFGTQIVKEEMDIFEIKRQNLETKISDY</sequence>
<feature type="coiled-coil region" evidence="1">
    <location>
        <begin position="43"/>
        <end position="70"/>
    </location>
</feature>
<keyword evidence="1" id="KW-0175">Coiled coil</keyword>
<reference evidence="2" key="2">
    <citation type="journal article" date="2017" name="J. Med. Entomol.">
        <title>Transcriptome Analysis of the Triatoma infestans (Hemiptera: Reduviidae) Integument.</title>
        <authorList>
            <person name="Calderon-Fernandez G.M."/>
            <person name="Moriconi D.E."/>
            <person name="Dulbecco A.B."/>
            <person name="Juarez M.P."/>
        </authorList>
    </citation>
    <scope>NUCLEOTIDE SEQUENCE</scope>
    <source>
        <strain evidence="2">Int1</strain>
        <tissue evidence="2">Integument</tissue>
    </source>
</reference>
<organism evidence="2">
    <name type="scientific">Triatoma infestans</name>
    <name type="common">Assassin bug</name>
    <dbReference type="NCBI Taxonomy" id="30076"/>
    <lineage>
        <taxon>Eukaryota</taxon>
        <taxon>Metazoa</taxon>
        <taxon>Ecdysozoa</taxon>
        <taxon>Arthropoda</taxon>
        <taxon>Hexapoda</taxon>
        <taxon>Insecta</taxon>
        <taxon>Pterygota</taxon>
        <taxon>Neoptera</taxon>
        <taxon>Paraneoptera</taxon>
        <taxon>Hemiptera</taxon>
        <taxon>Heteroptera</taxon>
        <taxon>Panheteroptera</taxon>
        <taxon>Cimicomorpha</taxon>
        <taxon>Reduviidae</taxon>
        <taxon>Triatominae</taxon>
        <taxon>Triatoma</taxon>
    </lineage>
</organism>
<dbReference type="AlphaFoldDB" id="A0A161M423"/>
<accession>A0A161M423</accession>
<proteinExistence type="predicted"/>
<reference evidence="2" key="1">
    <citation type="submission" date="2016-04" db="EMBL/GenBank/DDBJ databases">
        <authorList>
            <person name="Calderon-Fernandez G.M.Sr."/>
        </authorList>
    </citation>
    <scope>NUCLEOTIDE SEQUENCE</scope>
    <source>
        <strain evidence="2">Int1</strain>
        <tissue evidence="2">Integument</tissue>
    </source>
</reference>
<evidence type="ECO:0000256" key="1">
    <source>
        <dbReference type="SAM" id="Coils"/>
    </source>
</evidence>
<feature type="non-terminal residue" evidence="2">
    <location>
        <position position="95"/>
    </location>
</feature>
<evidence type="ECO:0000313" key="2">
    <source>
        <dbReference type="EMBL" id="JAR97603.1"/>
    </source>
</evidence>
<protein>
    <submittedName>
        <fullName evidence="2">Golgin subfamily b member 1-like protein isoform x1</fullName>
    </submittedName>
</protein>
<name>A0A161M423_TRIIF</name>